<proteinExistence type="inferred from homology"/>
<dbReference type="InterPro" id="IPR049874">
    <property type="entry name" value="ROK_cs"/>
</dbReference>
<comment type="caution">
    <text evidence="2">The sequence shown here is derived from an EMBL/GenBank/DDBJ whole genome shotgun (WGS) entry which is preliminary data.</text>
</comment>
<evidence type="ECO:0000313" key="3">
    <source>
        <dbReference type="Proteomes" id="UP000291117"/>
    </source>
</evidence>
<evidence type="ECO:0000256" key="1">
    <source>
        <dbReference type="ARBA" id="ARBA00006479"/>
    </source>
</evidence>
<dbReference type="OrthoDB" id="9810372at2"/>
<keyword evidence="3" id="KW-1185">Reference proteome</keyword>
<dbReference type="PANTHER" id="PTHR18964">
    <property type="entry name" value="ROK (REPRESSOR, ORF, KINASE) FAMILY"/>
    <property type="match status" value="1"/>
</dbReference>
<name>A0A4R0NJC5_9SPHI</name>
<organism evidence="2 3">
    <name type="scientific">Pedobacter hiemivivus</name>
    <dbReference type="NCBI Taxonomy" id="2530454"/>
    <lineage>
        <taxon>Bacteria</taxon>
        <taxon>Pseudomonadati</taxon>
        <taxon>Bacteroidota</taxon>
        <taxon>Sphingobacteriia</taxon>
        <taxon>Sphingobacteriales</taxon>
        <taxon>Sphingobacteriaceae</taxon>
        <taxon>Pedobacter</taxon>
    </lineage>
</organism>
<gene>
    <name evidence="2" type="ORF">EZ444_01580</name>
</gene>
<dbReference type="InterPro" id="IPR000600">
    <property type="entry name" value="ROK"/>
</dbReference>
<dbReference type="PANTHER" id="PTHR18964:SF149">
    <property type="entry name" value="BIFUNCTIONAL UDP-N-ACETYLGLUCOSAMINE 2-EPIMERASE_N-ACETYLMANNOSAMINE KINASE"/>
    <property type="match status" value="1"/>
</dbReference>
<dbReference type="PROSITE" id="PS01125">
    <property type="entry name" value="ROK"/>
    <property type="match status" value="1"/>
</dbReference>
<dbReference type="Gene3D" id="3.30.420.40">
    <property type="match status" value="2"/>
</dbReference>
<protein>
    <submittedName>
        <fullName evidence="2">ROK family protein</fullName>
    </submittedName>
</protein>
<dbReference type="RefSeq" id="WP_131606553.1">
    <property type="nucleotide sequence ID" value="NZ_SJSM01000001.1"/>
</dbReference>
<dbReference type="EMBL" id="SJSM01000001">
    <property type="protein sequence ID" value="TCC99393.1"/>
    <property type="molecule type" value="Genomic_DNA"/>
</dbReference>
<sequence>MTKSYAIGIDVGGSSLKCGLVSNTGEVIYSFLFPLNNIVTEGEVIALLNAAIRKCVEHAPEKVIGVGIGFPGIVDQNIVIGGADNLPGFENLDLGKIIAASTSLNVVIDNDANMMGWGELVYGAAGDCTDVVFLTIGTGIGGGLIIDGKLYGGYKNRGTELGHITIQHAGIACSCGSSGCFEAYASVTALINDYALLHGTGTEGITGKMIVENYLAKEQKAISAMQKHFDYMATGIASYINVFSPQKVVLGGGITESGKFYIEEIKSRVMERVMPGTSQYTHIVAAKLGNQAGLLGCAARVFSKF</sequence>
<dbReference type="SUPFAM" id="SSF53067">
    <property type="entry name" value="Actin-like ATPase domain"/>
    <property type="match status" value="1"/>
</dbReference>
<accession>A0A4R0NJC5</accession>
<comment type="similarity">
    <text evidence="1">Belongs to the ROK (NagC/XylR) family.</text>
</comment>
<dbReference type="Proteomes" id="UP000291117">
    <property type="component" value="Unassembled WGS sequence"/>
</dbReference>
<reference evidence="2 3" key="1">
    <citation type="submission" date="2019-02" db="EMBL/GenBank/DDBJ databases">
        <title>Pedobacter sp. RP-3-8 sp. nov., isolated from Arctic soil.</title>
        <authorList>
            <person name="Dahal R.H."/>
        </authorList>
    </citation>
    <scope>NUCLEOTIDE SEQUENCE [LARGE SCALE GENOMIC DNA]</scope>
    <source>
        <strain evidence="2 3">RP-3-8</strain>
    </source>
</reference>
<dbReference type="AlphaFoldDB" id="A0A4R0NJC5"/>
<evidence type="ECO:0000313" key="2">
    <source>
        <dbReference type="EMBL" id="TCC99393.1"/>
    </source>
</evidence>
<dbReference type="InterPro" id="IPR043129">
    <property type="entry name" value="ATPase_NBD"/>
</dbReference>
<dbReference type="Pfam" id="PF00480">
    <property type="entry name" value="ROK"/>
    <property type="match status" value="1"/>
</dbReference>